<accession>A0A1V0NCH2</accession>
<dbReference type="GO" id="GO:0005737">
    <property type="term" value="C:cytoplasm"/>
    <property type="evidence" value="ECO:0007669"/>
    <property type="project" value="InterPro"/>
</dbReference>
<dbReference type="EMBL" id="CP016702">
    <property type="protein sequence ID" value="ARD97620.1"/>
    <property type="molecule type" value="Genomic_DNA"/>
</dbReference>
<geneLocation type="plasmid" evidence="4">
    <name>p275d</name>
</geneLocation>
<dbReference type="SUPFAM" id="SSF51161">
    <property type="entry name" value="Trimeric LpxA-like enzymes"/>
    <property type="match status" value="1"/>
</dbReference>
<evidence type="ECO:0000256" key="2">
    <source>
        <dbReference type="SAM" id="Phobius"/>
    </source>
</evidence>
<proteinExistence type="predicted"/>
<dbReference type="Pfam" id="PF00132">
    <property type="entry name" value="Hexapep"/>
    <property type="match status" value="1"/>
</dbReference>
<gene>
    <name evidence="3" type="ORF">LL275_pD42</name>
</gene>
<keyword evidence="3" id="KW-0808">Transferase</keyword>
<organism evidence="3 4">
    <name type="scientific">Lactococcus lactis subsp. lactis</name>
    <name type="common">Streptococcus lactis</name>
    <dbReference type="NCBI Taxonomy" id="1360"/>
    <lineage>
        <taxon>Bacteria</taxon>
        <taxon>Bacillati</taxon>
        <taxon>Bacillota</taxon>
        <taxon>Bacilli</taxon>
        <taxon>Lactobacillales</taxon>
        <taxon>Streptococcaceae</taxon>
        <taxon>Lactococcus</taxon>
    </lineage>
</organism>
<keyword evidence="2" id="KW-0812">Transmembrane</keyword>
<dbReference type="AlphaFoldDB" id="A0A1V0NCH2"/>
<dbReference type="InterPro" id="IPR005881">
    <property type="entry name" value="Ser_O-AcTrfase"/>
</dbReference>
<dbReference type="Gene3D" id="2.160.10.10">
    <property type="entry name" value="Hexapeptide repeat proteins"/>
    <property type="match status" value="1"/>
</dbReference>
<evidence type="ECO:0000313" key="4">
    <source>
        <dbReference type="Proteomes" id="UP000192085"/>
    </source>
</evidence>
<evidence type="ECO:0000313" key="3">
    <source>
        <dbReference type="EMBL" id="ARD97620.1"/>
    </source>
</evidence>
<keyword evidence="2" id="KW-1133">Transmembrane helix</keyword>
<name>A0A1V0NCH2_LACLL</name>
<reference evidence="3 4" key="1">
    <citation type="journal article" date="2017" name="BMC Genomics">
        <title>Comparative and functional genomics of the Lactococcus lactis taxon; insights into evolution and niche adaptation.</title>
        <authorList>
            <person name="Kelleher P."/>
            <person name="Bottacini F."/>
            <person name="Mahony J."/>
            <person name="Kilcawley K.N."/>
            <person name="van Sinderen D."/>
        </authorList>
    </citation>
    <scope>NUCLEOTIDE SEQUENCE [LARGE SCALE GENOMIC DNA]</scope>
    <source>
        <strain evidence="3 4">275</strain>
        <plasmid evidence="4">p275d</plasmid>
    </source>
</reference>
<sequence>MFEDYKANHHFWSFVLLTIFRYGQKVDRLKLPKVLKFLFLLPYYILNLVIVEGFLHCHFPLSISLGKGVALFHPYEIMLNRHAIIGEHVIIRNGVTIGVKRQGEYCQAEIGDRVDIGTGAKIIGSVKIGENSIIGANSVVITSFEENSIIVGVPAINKKI</sequence>
<dbReference type="RefSeq" id="WP_081144478.1">
    <property type="nucleotide sequence ID" value="NZ_CP016702.1"/>
</dbReference>
<dbReference type="PANTHER" id="PTHR42811">
    <property type="entry name" value="SERINE ACETYLTRANSFERASE"/>
    <property type="match status" value="1"/>
</dbReference>
<feature type="transmembrane region" description="Helical" evidence="2">
    <location>
        <begin position="35"/>
        <end position="55"/>
    </location>
</feature>
<evidence type="ECO:0000256" key="1">
    <source>
        <dbReference type="ARBA" id="ARBA00018522"/>
    </source>
</evidence>
<dbReference type="Proteomes" id="UP000192085">
    <property type="component" value="Plasmid p275D"/>
</dbReference>
<protein>
    <recommendedName>
        <fullName evidence="1">Serine acetyltransferase</fullName>
    </recommendedName>
</protein>
<dbReference type="InterPro" id="IPR011004">
    <property type="entry name" value="Trimer_LpxA-like_sf"/>
</dbReference>
<keyword evidence="3" id="KW-0614">Plasmid</keyword>
<dbReference type="GO" id="GO:0006535">
    <property type="term" value="P:cysteine biosynthetic process from serine"/>
    <property type="evidence" value="ECO:0007669"/>
    <property type="project" value="InterPro"/>
</dbReference>
<dbReference type="PIRSF" id="PIRSF000441">
    <property type="entry name" value="CysE"/>
    <property type="match status" value="1"/>
</dbReference>
<keyword evidence="2" id="KW-0472">Membrane</keyword>
<dbReference type="GO" id="GO:0009001">
    <property type="term" value="F:serine O-acetyltransferase activity"/>
    <property type="evidence" value="ECO:0007669"/>
    <property type="project" value="InterPro"/>
</dbReference>
<dbReference type="InterPro" id="IPR001451">
    <property type="entry name" value="Hexapep"/>
</dbReference>